<protein>
    <submittedName>
        <fullName evidence="11">ABC transporter, ATP-binding protein</fullName>
    </submittedName>
</protein>
<accession>A7VN97</accession>
<dbReference type="PANTHER" id="PTHR43553">
    <property type="entry name" value="HEAVY METAL TRANSPORTER"/>
    <property type="match status" value="1"/>
</dbReference>
<evidence type="ECO:0000256" key="8">
    <source>
        <dbReference type="ARBA" id="ARBA00023136"/>
    </source>
</evidence>
<dbReference type="PROSITE" id="PS50893">
    <property type="entry name" value="ABC_TRANSPORTER_2"/>
    <property type="match status" value="2"/>
</dbReference>
<reference evidence="12 14" key="3">
    <citation type="submission" date="2017-07" db="EMBL/GenBank/DDBJ databases">
        <title>Prevalence of linear plasmids in Cutibacterium (Propionibacterium) acnes isolates obtained from prostatic tissue.</title>
        <authorList>
            <person name="Davidsson S."/>
            <person name="Carlsson J."/>
            <person name="Molling P."/>
            <person name="Andren O."/>
            <person name="Andersson S.-O."/>
            <person name="Brzuszkiewicz E."/>
            <person name="Poehlein A."/>
            <person name="Al-Zeer M."/>
            <person name="Brinkmann V."/>
            <person name="Scavenius C."/>
            <person name="Nazipi S."/>
            <person name="Soderquist B."/>
            <person name="Bruggemann H."/>
        </authorList>
    </citation>
    <scope>NUCLEOTIDE SEQUENCE [LARGE SCALE GENOMIC DNA]</scope>
    <source>
        <strain evidence="12 14">DSM 753</strain>
    </source>
</reference>
<keyword evidence="3" id="KW-0813">Transport</keyword>
<dbReference type="Gene3D" id="3.40.50.300">
    <property type="entry name" value="P-loop containing nucleotide triphosphate hydrolases"/>
    <property type="match status" value="2"/>
</dbReference>
<proteinExistence type="inferred from homology"/>
<dbReference type="HOGENOM" id="CLU_000604_86_7_9"/>
<dbReference type="GO" id="GO:0005524">
    <property type="term" value="F:ATP binding"/>
    <property type="evidence" value="ECO:0007669"/>
    <property type="project" value="UniProtKB-KW"/>
</dbReference>
<dbReference type="SUPFAM" id="SSF52540">
    <property type="entry name" value="P-loop containing nucleoside triphosphate hydrolases"/>
    <property type="match status" value="2"/>
</dbReference>
<feature type="domain" description="ABC transporter" evidence="10">
    <location>
        <begin position="267"/>
        <end position="487"/>
    </location>
</feature>
<dbReference type="InterPro" id="IPR003593">
    <property type="entry name" value="AAA+_ATPase"/>
</dbReference>
<evidence type="ECO:0000259" key="10">
    <source>
        <dbReference type="PROSITE" id="PS50893"/>
    </source>
</evidence>
<dbReference type="EMBL" id="NOXF01000021">
    <property type="protein sequence ID" value="PEQ23295.1"/>
    <property type="molecule type" value="Genomic_DNA"/>
</dbReference>
<dbReference type="InterPro" id="IPR050095">
    <property type="entry name" value="ECF_ABC_transporter_ATP-bd"/>
</dbReference>
<dbReference type="CDD" id="cd03225">
    <property type="entry name" value="ABC_cobalt_CbiO_domain1"/>
    <property type="match status" value="2"/>
</dbReference>
<evidence type="ECO:0000256" key="5">
    <source>
        <dbReference type="ARBA" id="ARBA00022741"/>
    </source>
</evidence>
<reference evidence="11 13" key="1">
    <citation type="submission" date="2007-08" db="EMBL/GenBank/DDBJ databases">
        <title>Draft genome sequence of Clostridium leptum (DSM 753).</title>
        <authorList>
            <person name="Sudarsanam P."/>
            <person name="Ley R."/>
            <person name="Guruge J."/>
            <person name="Turnbaugh P.J."/>
            <person name="Mahowald M."/>
            <person name="Liep D."/>
            <person name="Gordon J."/>
        </authorList>
    </citation>
    <scope>NUCLEOTIDE SEQUENCE [LARGE SCALE GENOMIC DNA]</scope>
    <source>
        <strain evidence="11 13">DSM 753</strain>
    </source>
</reference>
<comment type="subcellular location">
    <subcellularLocation>
        <location evidence="1">Cell membrane</location>
        <topology evidence="1">Peripheral membrane protein</topology>
    </subcellularLocation>
</comment>
<evidence type="ECO:0000313" key="12">
    <source>
        <dbReference type="EMBL" id="PEQ23295.1"/>
    </source>
</evidence>
<dbReference type="GO" id="GO:0042626">
    <property type="term" value="F:ATPase-coupled transmembrane transporter activity"/>
    <property type="evidence" value="ECO:0007669"/>
    <property type="project" value="TreeGrafter"/>
</dbReference>
<keyword evidence="5" id="KW-0547">Nucleotide-binding</keyword>
<reference evidence="11 13" key="2">
    <citation type="submission" date="2007-08" db="EMBL/GenBank/DDBJ databases">
        <authorList>
            <person name="Fulton L."/>
            <person name="Clifton S."/>
            <person name="Fulton B."/>
            <person name="Xu J."/>
            <person name="Minx P."/>
            <person name="Pepin K.H."/>
            <person name="Johnson M."/>
            <person name="Thiruvilangam P."/>
            <person name="Bhonagiri V."/>
            <person name="Nash W.E."/>
            <person name="Wang C."/>
            <person name="Mardis E.R."/>
            <person name="Wilson R.K."/>
        </authorList>
    </citation>
    <scope>NUCLEOTIDE SEQUENCE [LARGE SCALE GENOMIC DNA]</scope>
    <source>
        <strain evidence="11 13">DSM 753</strain>
    </source>
</reference>
<dbReference type="PANTHER" id="PTHR43553:SF27">
    <property type="entry name" value="ENERGY-COUPLING FACTOR TRANSPORTER ATP-BINDING PROTEIN ECFA2"/>
    <property type="match status" value="1"/>
</dbReference>
<feature type="domain" description="ABC transporter" evidence="10">
    <location>
        <begin position="6"/>
        <end position="244"/>
    </location>
</feature>
<dbReference type="OrthoDB" id="501320at2"/>
<keyword evidence="7" id="KW-1278">Translocase</keyword>
<feature type="compositionally biased region" description="Basic and acidic residues" evidence="9">
    <location>
        <begin position="481"/>
        <end position="514"/>
    </location>
</feature>
<evidence type="ECO:0000313" key="14">
    <source>
        <dbReference type="Proteomes" id="UP000220611"/>
    </source>
</evidence>
<name>A7VN97_9FIRM</name>
<dbReference type="PROSITE" id="PS00211">
    <property type="entry name" value="ABC_TRANSPORTER_1"/>
    <property type="match status" value="1"/>
</dbReference>
<feature type="region of interest" description="Disordered" evidence="9">
    <location>
        <begin position="476"/>
        <end position="514"/>
    </location>
</feature>
<dbReference type="SMART" id="SM00382">
    <property type="entry name" value="AAA"/>
    <property type="match status" value="2"/>
</dbReference>
<evidence type="ECO:0000256" key="1">
    <source>
        <dbReference type="ARBA" id="ARBA00004202"/>
    </source>
</evidence>
<dbReference type="eggNOG" id="COG1129">
    <property type="taxonomic scope" value="Bacteria"/>
</dbReference>
<dbReference type="InterPro" id="IPR017871">
    <property type="entry name" value="ABC_transporter-like_CS"/>
</dbReference>
<keyword evidence="8" id="KW-0472">Membrane</keyword>
<dbReference type="InterPro" id="IPR015856">
    <property type="entry name" value="ABC_transpr_CbiO/EcfA_su"/>
</dbReference>
<keyword evidence="4" id="KW-1003">Cell membrane</keyword>
<dbReference type="Pfam" id="PF00005">
    <property type="entry name" value="ABC_tran"/>
    <property type="match status" value="2"/>
</dbReference>
<gene>
    <name evidence="12" type="ORF">CH238_14635</name>
    <name evidence="11" type="ORF">CLOLEP_00021</name>
</gene>
<evidence type="ECO:0000313" key="11">
    <source>
        <dbReference type="EMBL" id="EDO63167.1"/>
    </source>
</evidence>
<dbReference type="EMBL" id="ABCB02000004">
    <property type="protein sequence ID" value="EDO63167.1"/>
    <property type="molecule type" value="Genomic_DNA"/>
</dbReference>
<sequence length="514" mass="56339">MAEPVLSCKGLTFRYRSEDAPVFSNLSLTVSRGEAVLLMGPSGCGKSTLAYCLAGLYPEYGGELEGEILLKGKPLSQFGPAARSQAVSILFQNPDNQFCMDRVDHEILFALENINYSGDLRARTRELLTMVGLEQVETAPIYTLSGGTKQKLALATALATGADTLILDEPFANLDPGACGKLSALLEQLNRQGITLLIVDHRPNWWRGFLSRIVLMEQEGDLDQGSIPPQRLDEYREEFSRLGLFLDDQWLAGHSPAPVPQPPGLAAKAEGLILYHGKKPFLRNLSFQLEKGSVTALIGGNGAGKTTLLTALAGAGRWKGNLWVQGKVGLVFQNPRFQFLTLTVENEVLVTLRAAEPQGEPEALKEKAAALLEEFGLLPWKKNSPYELSQGQQRRLALLSMLAGDRPLLLLDEPTYAQDERSTSFILSLLERRVSQGLTVLMATHDLALAKACANQILLLENGSLTPVEPQVLSARWPEGTADRSQKENVTSARKDPTERPAKRKIRRDEKCEG</sequence>
<dbReference type="Proteomes" id="UP000003490">
    <property type="component" value="Unassembled WGS sequence"/>
</dbReference>
<organism evidence="11 13">
    <name type="scientific">[Clostridium] leptum DSM 753</name>
    <dbReference type="NCBI Taxonomy" id="428125"/>
    <lineage>
        <taxon>Bacteria</taxon>
        <taxon>Bacillati</taxon>
        <taxon>Bacillota</taxon>
        <taxon>Clostridia</taxon>
        <taxon>Eubacteriales</taxon>
        <taxon>Oscillospiraceae</taxon>
        <taxon>Oscillospiraceae incertae sedis</taxon>
    </lineage>
</organism>
<evidence type="ECO:0000256" key="7">
    <source>
        <dbReference type="ARBA" id="ARBA00022967"/>
    </source>
</evidence>
<evidence type="ECO:0000256" key="6">
    <source>
        <dbReference type="ARBA" id="ARBA00022840"/>
    </source>
</evidence>
<dbReference type="InterPro" id="IPR003439">
    <property type="entry name" value="ABC_transporter-like_ATP-bd"/>
</dbReference>
<dbReference type="Proteomes" id="UP000220611">
    <property type="component" value="Unassembled WGS sequence"/>
</dbReference>
<dbReference type="AlphaFoldDB" id="A7VN97"/>
<evidence type="ECO:0000256" key="9">
    <source>
        <dbReference type="SAM" id="MobiDB-lite"/>
    </source>
</evidence>
<evidence type="ECO:0000313" key="13">
    <source>
        <dbReference type="Proteomes" id="UP000003490"/>
    </source>
</evidence>
<dbReference type="InterPro" id="IPR027417">
    <property type="entry name" value="P-loop_NTPase"/>
</dbReference>
<dbReference type="GO" id="GO:0016887">
    <property type="term" value="F:ATP hydrolysis activity"/>
    <property type="evidence" value="ECO:0007669"/>
    <property type="project" value="InterPro"/>
</dbReference>
<evidence type="ECO:0000256" key="2">
    <source>
        <dbReference type="ARBA" id="ARBA00005417"/>
    </source>
</evidence>
<dbReference type="GO" id="GO:0043190">
    <property type="term" value="C:ATP-binding cassette (ABC) transporter complex"/>
    <property type="evidence" value="ECO:0007669"/>
    <property type="project" value="TreeGrafter"/>
</dbReference>
<keyword evidence="6 11" id="KW-0067">ATP-binding</keyword>
<comment type="caution">
    <text evidence="11">The sequence shown here is derived from an EMBL/GenBank/DDBJ whole genome shotgun (WGS) entry which is preliminary data.</text>
</comment>
<evidence type="ECO:0000256" key="3">
    <source>
        <dbReference type="ARBA" id="ARBA00022448"/>
    </source>
</evidence>
<keyword evidence="14" id="KW-1185">Reference proteome</keyword>
<evidence type="ECO:0000256" key="4">
    <source>
        <dbReference type="ARBA" id="ARBA00022475"/>
    </source>
</evidence>
<comment type="similarity">
    <text evidence="2">Belongs to the ABC transporter superfamily.</text>
</comment>